<dbReference type="InterPro" id="IPR050266">
    <property type="entry name" value="AB_hydrolase_sf"/>
</dbReference>
<dbReference type="PRINTS" id="PR00111">
    <property type="entry name" value="ABHYDROLASE"/>
</dbReference>
<dbReference type="GO" id="GO:0016787">
    <property type="term" value="F:hydrolase activity"/>
    <property type="evidence" value="ECO:0007669"/>
    <property type="project" value="UniProtKB-KW"/>
</dbReference>
<organism evidence="2 3">
    <name type="scientific">Rossellomorea aquimaris</name>
    <dbReference type="NCBI Taxonomy" id="189382"/>
    <lineage>
        <taxon>Bacteria</taxon>
        <taxon>Bacillati</taxon>
        <taxon>Bacillota</taxon>
        <taxon>Bacilli</taxon>
        <taxon>Bacillales</taxon>
        <taxon>Bacillaceae</taxon>
        <taxon>Rossellomorea</taxon>
    </lineage>
</organism>
<evidence type="ECO:0000259" key="1">
    <source>
        <dbReference type="Pfam" id="PF00561"/>
    </source>
</evidence>
<dbReference type="Pfam" id="PF00561">
    <property type="entry name" value="Abhydrolase_1"/>
    <property type="match status" value="1"/>
</dbReference>
<evidence type="ECO:0000313" key="3">
    <source>
        <dbReference type="Proteomes" id="UP000324269"/>
    </source>
</evidence>
<reference evidence="2 3" key="1">
    <citation type="submission" date="2019-08" db="EMBL/GenBank/DDBJ databases">
        <title>Bacillus genomes from the desert of Cuatro Cienegas, Coahuila.</title>
        <authorList>
            <person name="Olmedo-Alvarez G."/>
        </authorList>
    </citation>
    <scope>NUCLEOTIDE SEQUENCE [LARGE SCALE GENOMIC DNA]</scope>
    <source>
        <strain evidence="2 3">CH87b_3T</strain>
    </source>
</reference>
<accession>A0A5D4TYQ9</accession>
<keyword evidence="2" id="KW-0378">Hydrolase</keyword>
<dbReference type="InterPro" id="IPR000073">
    <property type="entry name" value="AB_hydrolase_1"/>
</dbReference>
<proteinExistence type="predicted"/>
<dbReference type="AlphaFoldDB" id="A0A5D4TYQ9"/>
<dbReference type="OrthoDB" id="252464at2"/>
<dbReference type="GO" id="GO:0016020">
    <property type="term" value="C:membrane"/>
    <property type="evidence" value="ECO:0007669"/>
    <property type="project" value="TreeGrafter"/>
</dbReference>
<dbReference type="PANTHER" id="PTHR43798:SF33">
    <property type="entry name" value="HYDROLASE, PUTATIVE (AFU_ORTHOLOGUE AFUA_2G14860)-RELATED"/>
    <property type="match status" value="1"/>
</dbReference>
<comment type="caution">
    <text evidence="2">The sequence shown here is derived from an EMBL/GenBank/DDBJ whole genome shotgun (WGS) entry which is preliminary data.</text>
</comment>
<dbReference type="PANTHER" id="PTHR43798">
    <property type="entry name" value="MONOACYLGLYCEROL LIPASE"/>
    <property type="match status" value="1"/>
</dbReference>
<dbReference type="RefSeq" id="WP_148968410.1">
    <property type="nucleotide sequence ID" value="NZ_JBNIKW010000004.1"/>
</dbReference>
<dbReference type="SUPFAM" id="SSF53474">
    <property type="entry name" value="alpha/beta-Hydrolases"/>
    <property type="match status" value="1"/>
</dbReference>
<evidence type="ECO:0000313" key="2">
    <source>
        <dbReference type="EMBL" id="TYS85542.1"/>
    </source>
</evidence>
<dbReference type="InterPro" id="IPR029058">
    <property type="entry name" value="AB_hydrolase_fold"/>
</dbReference>
<sequence>MQVITVQLKKVKLGNGETLAYRERSGGHIPLVLIHGNMTSSKHWDIVLDRMDECYKIYAVDMRGFGESSYHRGIASIKDLSDDIKDWVDGLGLRDFSMAGWSTGGAVAMQFVIDYPGVCKNLILLASASTRGYPFFGTKADGTPDLGNRLRTMEEVMMDSGKTVPVQAAYDGNDREFLRALWNALIYSHNQPEEDRYEEYIDDMRTQRNLAHIYQALNMFNISDVYNGLVEGTDQAASISIPVLVLRGDRDYVITKEMTEEIVEDIGENATFVELKNSGHSPLIDDVDQLLHTMTSFLQMKEEPA</sequence>
<feature type="domain" description="AB hydrolase-1" evidence="1">
    <location>
        <begin position="30"/>
        <end position="286"/>
    </location>
</feature>
<dbReference type="Gene3D" id="3.40.50.1820">
    <property type="entry name" value="alpha/beta hydrolase"/>
    <property type="match status" value="1"/>
</dbReference>
<name>A0A5D4TYQ9_9BACI</name>
<gene>
    <name evidence="2" type="ORF">FZC85_11215</name>
</gene>
<dbReference type="EMBL" id="VTEZ01000003">
    <property type="protein sequence ID" value="TYS85542.1"/>
    <property type="molecule type" value="Genomic_DNA"/>
</dbReference>
<dbReference type="Proteomes" id="UP000324269">
    <property type="component" value="Unassembled WGS sequence"/>
</dbReference>
<protein>
    <submittedName>
        <fullName evidence="2">Alpha/beta hydrolase</fullName>
    </submittedName>
</protein>